<dbReference type="EMBL" id="AP021876">
    <property type="protein sequence ID" value="BBO79636.1"/>
    <property type="molecule type" value="Genomic_DNA"/>
</dbReference>
<dbReference type="InterPro" id="IPR025330">
    <property type="entry name" value="DUF4236"/>
</dbReference>
<dbReference type="AlphaFoldDB" id="A0A5K7ZFA4"/>
<keyword evidence="2" id="KW-1133">Transmembrane helix</keyword>
<dbReference type="Pfam" id="PF14020">
    <property type="entry name" value="DUF4236"/>
    <property type="match status" value="1"/>
</dbReference>
<evidence type="ECO:0000313" key="5">
    <source>
        <dbReference type="Proteomes" id="UP000425960"/>
    </source>
</evidence>
<gene>
    <name evidence="4" type="ORF">DSCO28_02020</name>
</gene>
<feature type="transmembrane region" description="Helical" evidence="2">
    <location>
        <begin position="148"/>
        <end position="164"/>
    </location>
</feature>
<evidence type="ECO:0000256" key="1">
    <source>
        <dbReference type="SAM" id="MobiDB-lite"/>
    </source>
</evidence>
<feature type="domain" description="DUF4236" evidence="3">
    <location>
        <begin position="3"/>
        <end position="53"/>
    </location>
</feature>
<feature type="region of interest" description="Disordered" evidence="1">
    <location>
        <begin position="57"/>
        <end position="83"/>
    </location>
</feature>
<evidence type="ECO:0000313" key="4">
    <source>
        <dbReference type="EMBL" id="BBO79636.1"/>
    </source>
</evidence>
<name>A0A5K7ZFA4_9BACT</name>
<dbReference type="KEGG" id="dov:DSCO28_02020"/>
<evidence type="ECO:0000259" key="3">
    <source>
        <dbReference type="Pfam" id="PF14020"/>
    </source>
</evidence>
<keyword evidence="2" id="KW-0472">Membrane</keyword>
<proteinExistence type="predicted"/>
<dbReference type="Proteomes" id="UP000425960">
    <property type="component" value="Chromosome"/>
</dbReference>
<reference evidence="4 5" key="1">
    <citation type="submission" date="2019-11" db="EMBL/GenBank/DDBJ databases">
        <title>Comparative genomics of hydrocarbon-degrading Desulfosarcina strains.</title>
        <authorList>
            <person name="Watanabe M."/>
            <person name="Kojima H."/>
            <person name="Fukui M."/>
        </authorList>
    </citation>
    <scope>NUCLEOTIDE SEQUENCE [LARGE SCALE GENOMIC DNA]</scope>
    <source>
        <strain evidence="4 5">28bB2T</strain>
    </source>
</reference>
<protein>
    <submittedName>
        <fullName evidence="4">Membrane protein</fullName>
    </submittedName>
</protein>
<evidence type="ECO:0000256" key="2">
    <source>
        <dbReference type="SAM" id="Phobius"/>
    </source>
</evidence>
<dbReference type="RefSeq" id="WP_173178983.1">
    <property type="nucleotide sequence ID" value="NZ_AP021876.1"/>
</dbReference>
<accession>A0A5K7ZFA4</accession>
<organism evidence="4 5">
    <name type="scientific">Desulfosarcina ovata subsp. sediminis</name>
    <dbReference type="NCBI Taxonomy" id="885957"/>
    <lineage>
        <taxon>Bacteria</taxon>
        <taxon>Pseudomonadati</taxon>
        <taxon>Thermodesulfobacteriota</taxon>
        <taxon>Desulfobacteria</taxon>
        <taxon>Desulfobacterales</taxon>
        <taxon>Desulfosarcinaceae</taxon>
        <taxon>Desulfosarcina</taxon>
    </lineage>
</organism>
<keyword evidence="2" id="KW-0812">Transmembrane</keyword>
<feature type="transmembrane region" description="Helical" evidence="2">
    <location>
        <begin position="125"/>
        <end position="142"/>
    </location>
</feature>
<sequence>MAFYIRKSLKFGPVRFNLSKSGVGVSAGIKGFRLGSGPRGNYVHMGRGGLYYRATLPSGKSKKSSQSVHLKNDNDASPKYPDPTSIKIDDIVMEDIDSGDIGQIVDSSSSSLVNEINEKQMKIRLTPIFFILGLAITLFSPVAGEYKAIFFFATIILSIVLNIFDKNRKTTVIFYEIEKEAEDLLKGVYNAFEKLKNSRKIWHISSKGDIKDSKYHAGANQAVKRNTVQIGFSNPKFIKTNIPTPSIPVGSQTVYFFPDKILIFEKNKVGGLSYMNVKFQISKTHFVEEESVPKDAKIVGQTWRYVNKRGGPDKRFKDNRQIPIAEYETVHMASDSGLNEMIHISKVDQFKEVDSAIEAIKNFK</sequence>